<keyword evidence="7" id="KW-0539">Nucleus</keyword>
<dbReference type="GO" id="GO:0003677">
    <property type="term" value="F:DNA binding"/>
    <property type="evidence" value="ECO:0007669"/>
    <property type="project" value="InterPro"/>
</dbReference>
<dbReference type="Pfam" id="PF02892">
    <property type="entry name" value="zf-BED"/>
    <property type="match status" value="1"/>
</dbReference>
<evidence type="ECO:0000313" key="12">
    <source>
        <dbReference type="Proteomes" id="UP000654370"/>
    </source>
</evidence>
<comment type="subcellular location">
    <subcellularLocation>
        <location evidence="1">Nucleus</location>
    </subcellularLocation>
</comment>
<dbReference type="PROSITE" id="PS50808">
    <property type="entry name" value="ZF_BED"/>
    <property type="match status" value="1"/>
</dbReference>
<gene>
    <name evidence="11" type="ORF">INT43_007786</name>
</gene>
<evidence type="ECO:0000256" key="9">
    <source>
        <dbReference type="SAM" id="MobiDB-lite"/>
    </source>
</evidence>
<accession>A0A8H7PNQ8</accession>
<protein>
    <recommendedName>
        <fullName evidence="10">BED-type domain-containing protein</fullName>
    </recommendedName>
</protein>
<evidence type="ECO:0000256" key="5">
    <source>
        <dbReference type="ARBA" id="ARBA00023015"/>
    </source>
</evidence>
<evidence type="ECO:0000256" key="2">
    <source>
        <dbReference type="ARBA" id="ARBA00022723"/>
    </source>
</evidence>
<keyword evidence="5" id="KW-0805">Transcription regulation</keyword>
<keyword evidence="12" id="KW-1185">Reference proteome</keyword>
<feature type="compositionally biased region" description="Low complexity" evidence="9">
    <location>
        <begin position="194"/>
        <end position="208"/>
    </location>
</feature>
<evidence type="ECO:0000259" key="10">
    <source>
        <dbReference type="PROSITE" id="PS50808"/>
    </source>
</evidence>
<dbReference type="InterPro" id="IPR052035">
    <property type="entry name" value="ZnF_BED_domain_contain"/>
</dbReference>
<evidence type="ECO:0000256" key="1">
    <source>
        <dbReference type="ARBA" id="ARBA00004123"/>
    </source>
</evidence>
<dbReference type="SMART" id="SM00614">
    <property type="entry name" value="ZnF_BED"/>
    <property type="match status" value="1"/>
</dbReference>
<dbReference type="PANTHER" id="PTHR46481">
    <property type="entry name" value="ZINC FINGER BED DOMAIN-CONTAINING PROTEIN 4"/>
    <property type="match status" value="1"/>
</dbReference>
<reference evidence="11" key="1">
    <citation type="submission" date="2020-12" db="EMBL/GenBank/DDBJ databases">
        <title>Metabolic potential, ecology and presence of endohyphal bacteria is reflected in genomic diversity of Mucoromycotina.</title>
        <authorList>
            <person name="Muszewska A."/>
            <person name="Okrasinska A."/>
            <person name="Steczkiewicz K."/>
            <person name="Drgas O."/>
            <person name="Orlowska M."/>
            <person name="Perlinska-Lenart U."/>
            <person name="Aleksandrzak-Piekarczyk T."/>
            <person name="Szatraj K."/>
            <person name="Zielenkiewicz U."/>
            <person name="Pilsyk S."/>
            <person name="Malc E."/>
            <person name="Mieczkowski P."/>
            <person name="Kruszewska J.S."/>
            <person name="Biernat P."/>
            <person name="Pawlowska J."/>
        </authorList>
    </citation>
    <scope>NUCLEOTIDE SEQUENCE</scope>
    <source>
        <strain evidence="11">WA0000067209</strain>
    </source>
</reference>
<dbReference type="PANTHER" id="PTHR46481:SF10">
    <property type="entry name" value="ZINC FINGER BED DOMAIN-CONTAINING PROTEIN 39"/>
    <property type="match status" value="1"/>
</dbReference>
<dbReference type="GO" id="GO:0008270">
    <property type="term" value="F:zinc ion binding"/>
    <property type="evidence" value="ECO:0007669"/>
    <property type="project" value="UniProtKB-KW"/>
</dbReference>
<evidence type="ECO:0000256" key="7">
    <source>
        <dbReference type="ARBA" id="ARBA00023242"/>
    </source>
</evidence>
<dbReference type="Proteomes" id="UP000654370">
    <property type="component" value="Unassembled WGS sequence"/>
</dbReference>
<proteinExistence type="predicted"/>
<evidence type="ECO:0000256" key="4">
    <source>
        <dbReference type="ARBA" id="ARBA00022833"/>
    </source>
</evidence>
<sequence length="214" mass="24123">MPRPPSDIWQHFTTFDDPSNKVKRARCNYCDHQQASSISRLQRHITRNCPSVPDIVRQEVTSRSAGRFKNIVPFVTYDTGPSSDLDDALQVLARASYNLPATSSTIPTARTMNMNAPPVGKIDNTTKNSLDWQLARALFSADISLKVIENPLIVQFLKRLNPNYQVPDRRQLQQVLLKREHWDLLADRRIDSTNANDAASADSQSESEGVSMET</sequence>
<evidence type="ECO:0000256" key="8">
    <source>
        <dbReference type="PROSITE-ProRule" id="PRU00027"/>
    </source>
</evidence>
<dbReference type="EMBL" id="JAEPQZ010000009">
    <property type="protein sequence ID" value="KAG2177130.1"/>
    <property type="molecule type" value="Genomic_DNA"/>
</dbReference>
<evidence type="ECO:0000313" key="11">
    <source>
        <dbReference type="EMBL" id="KAG2177130.1"/>
    </source>
</evidence>
<feature type="domain" description="BED-type" evidence="10">
    <location>
        <begin position="3"/>
        <end position="56"/>
    </location>
</feature>
<keyword evidence="4" id="KW-0862">Zinc</keyword>
<keyword evidence="6" id="KW-0804">Transcription</keyword>
<name>A0A8H7PNQ8_MORIS</name>
<comment type="caution">
    <text evidence="11">The sequence shown here is derived from an EMBL/GenBank/DDBJ whole genome shotgun (WGS) entry which is preliminary data.</text>
</comment>
<keyword evidence="3 8" id="KW-0863">Zinc-finger</keyword>
<evidence type="ECO:0000256" key="6">
    <source>
        <dbReference type="ARBA" id="ARBA00023163"/>
    </source>
</evidence>
<dbReference type="GO" id="GO:0005634">
    <property type="term" value="C:nucleus"/>
    <property type="evidence" value="ECO:0007669"/>
    <property type="project" value="UniProtKB-SubCell"/>
</dbReference>
<dbReference type="OrthoDB" id="4951847at2759"/>
<organism evidence="11 12">
    <name type="scientific">Mortierella isabellina</name>
    <name type="common">Filamentous fungus</name>
    <name type="synonym">Umbelopsis isabellina</name>
    <dbReference type="NCBI Taxonomy" id="91625"/>
    <lineage>
        <taxon>Eukaryota</taxon>
        <taxon>Fungi</taxon>
        <taxon>Fungi incertae sedis</taxon>
        <taxon>Mucoromycota</taxon>
        <taxon>Mucoromycotina</taxon>
        <taxon>Umbelopsidomycetes</taxon>
        <taxon>Umbelopsidales</taxon>
        <taxon>Umbelopsidaceae</taxon>
        <taxon>Umbelopsis</taxon>
    </lineage>
</organism>
<dbReference type="InterPro" id="IPR003656">
    <property type="entry name" value="Znf_BED"/>
</dbReference>
<dbReference type="AlphaFoldDB" id="A0A8H7PNQ8"/>
<evidence type="ECO:0000256" key="3">
    <source>
        <dbReference type="ARBA" id="ARBA00022771"/>
    </source>
</evidence>
<keyword evidence="2" id="KW-0479">Metal-binding</keyword>
<feature type="region of interest" description="Disordered" evidence="9">
    <location>
        <begin position="193"/>
        <end position="214"/>
    </location>
</feature>